<sequence>MSAYAAFGLAGAAVAAPALRRGRAFTASRTPIIRTRNHDMACALIPDAFWSARR</sequence>
<organism evidence="1 2">
    <name type="scientific">Xanthomonas hawaiiensis</name>
    <dbReference type="NCBI Taxonomy" id="3003247"/>
    <lineage>
        <taxon>Bacteria</taxon>
        <taxon>Pseudomonadati</taxon>
        <taxon>Pseudomonadota</taxon>
        <taxon>Gammaproteobacteria</taxon>
        <taxon>Lysobacterales</taxon>
        <taxon>Lysobacteraceae</taxon>
        <taxon>Xanthomonas</taxon>
    </lineage>
</organism>
<proteinExistence type="predicted"/>
<name>A0ABU2I6N5_9XANT</name>
<evidence type="ECO:0000313" key="1">
    <source>
        <dbReference type="EMBL" id="MDS9993799.1"/>
    </source>
</evidence>
<reference evidence="1 2" key="1">
    <citation type="submission" date="2023-01" db="EMBL/GenBank/DDBJ databases">
        <title>Xanthomonas hawaiianensis sp. nov. isolated from Araceae family in Hawaii.</title>
        <authorList>
            <person name="Chunag S.-C."/>
            <person name="Dobhal S."/>
            <person name="Alvarez A."/>
            <person name="Arif M."/>
        </authorList>
    </citation>
    <scope>NUCLEOTIDE SEQUENCE [LARGE SCALE GENOMIC DNA]</scope>
    <source>
        <strain evidence="1 2">A2111</strain>
    </source>
</reference>
<keyword evidence="2" id="KW-1185">Reference proteome</keyword>
<dbReference type="EMBL" id="JAQMHB010000001">
    <property type="protein sequence ID" value="MDS9993799.1"/>
    <property type="molecule type" value="Genomic_DNA"/>
</dbReference>
<comment type="caution">
    <text evidence="1">The sequence shown here is derived from an EMBL/GenBank/DDBJ whole genome shotgun (WGS) entry which is preliminary data.</text>
</comment>
<evidence type="ECO:0000313" key="2">
    <source>
        <dbReference type="Proteomes" id="UP001260534"/>
    </source>
</evidence>
<dbReference type="RefSeq" id="WP_209231054.1">
    <property type="nucleotide sequence ID" value="NZ_JAGHXG010000011.1"/>
</dbReference>
<accession>A0ABU2I6N5</accession>
<protein>
    <recommendedName>
        <fullName evidence="3">Secreted protein</fullName>
    </recommendedName>
</protein>
<dbReference type="Proteomes" id="UP001260534">
    <property type="component" value="Unassembled WGS sequence"/>
</dbReference>
<gene>
    <name evidence="1" type="ORF">PNQ69_13545</name>
</gene>
<evidence type="ECO:0008006" key="3">
    <source>
        <dbReference type="Google" id="ProtNLM"/>
    </source>
</evidence>